<evidence type="ECO:0000313" key="1">
    <source>
        <dbReference type="EMBL" id="KAL1123709.1"/>
    </source>
</evidence>
<gene>
    <name evidence="1" type="ORF">AAG570_001482</name>
</gene>
<comment type="caution">
    <text evidence="1">The sequence shown here is derived from an EMBL/GenBank/DDBJ whole genome shotgun (WGS) entry which is preliminary data.</text>
</comment>
<dbReference type="AlphaFoldDB" id="A0ABD0YAL9"/>
<protein>
    <submittedName>
        <fullName evidence="1">Uncharacterized protein</fullName>
    </submittedName>
</protein>
<proteinExistence type="predicted"/>
<reference evidence="1 2" key="1">
    <citation type="submission" date="2024-07" db="EMBL/GenBank/DDBJ databases">
        <title>Chromosome-level genome assembly of the water stick insect Ranatra chinensis (Heteroptera: Nepidae).</title>
        <authorList>
            <person name="Liu X."/>
        </authorList>
    </citation>
    <scope>NUCLEOTIDE SEQUENCE [LARGE SCALE GENOMIC DNA]</scope>
    <source>
        <strain evidence="1">Cailab_2021Rc</strain>
        <tissue evidence="1">Muscle</tissue>
    </source>
</reference>
<name>A0ABD0YAL9_9HEMI</name>
<keyword evidence="2" id="KW-1185">Reference proteome</keyword>
<sequence>MFAYLPSSAVVLRSRFTPQVNLLYDQRDRAGQYRKAGSVDLGHSATELRTSRPRLRNDVHSGGCFGGKKVVAQIEIGPPEYQSDPYRGGEPIVAVCGSAVWAAEDFQRMATSVLQWGPQQPHLQGRPVDKRHYKKDSRFVLDLYTLTYDSHESLDSLGDINAVRSYSIPIYQ</sequence>
<dbReference type="EMBL" id="JBFDAA010000011">
    <property type="protein sequence ID" value="KAL1123709.1"/>
    <property type="molecule type" value="Genomic_DNA"/>
</dbReference>
<evidence type="ECO:0000313" key="2">
    <source>
        <dbReference type="Proteomes" id="UP001558652"/>
    </source>
</evidence>
<dbReference type="Proteomes" id="UP001558652">
    <property type="component" value="Unassembled WGS sequence"/>
</dbReference>
<organism evidence="1 2">
    <name type="scientific">Ranatra chinensis</name>
    <dbReference type="NCBI Taxonomy" id="642074"/>
    <lineage>
        <taxon>Eukaryota</taxon>
        <taxon>Metazoa</taxon>
        <taxon>Ecdysozoa</taxon>
        <taxon>Arthropoda</taxon>
        <taxon>Hexapoda</taxon>
        <taxon>Insecta</taxon>
        <taxon>Pterygota</taxon>
        <taxon>Neoptera</taxon>
        <taxon>Paraneoptera</taxon>
        <taxon>Hemiptera</taxon>
        <taxon>Heteroptera</taxon>
        <taxon>Panheteroptera</taxon>
        <taxon>Nepomorpha</taxon>
        <taxon>Nepidae</taxon>
        <taxon>Ranatrinae</taxon>
        <taxon>Ranatra</taxon>
    </lineage>
</organism>
<accession>A0ABD0YAL9</accession>